<protein>
    <recommendedName>
        <fullName evidence="4">Solute-binding protein family 3/N-terminal domain-containing protein</fullName>
    </recommendedName>
</protein>
<dbReference type="AlphaFoldDB" id="A0A1D2QM77"/>
<feature type="domain" description="Solute-binding protein family 3/N-terminal" evidence="4">
    <location>
        <begin position="25"/>
        <end position="245"/>
    </location>
</feature>
<proteinExistence type="inferred from homology"/>
<dbReference type="EMBL" id="MDLC01000058">
    <property type="protein sequence ID" value="ODS22676.1"/>
    <property type="molecule type" value="Genomic_DNA"/>
</dbReference>
<feature type="signal peptide" evidence="3">
    <location>
        <begin position="1"/>
        <end position="18"/>
    </location>
</feature>
<gene>
    <name evidence="5" type="ORF">AB835_12855</name>
</gene>
<dbReference type="Gene3D" id="3.40.190.10">
    <property type="entry name" value="Periplasmic binding protein-like II"/>
    <property type="match status" value="2"/>
</dbReference>
<dbReference type="Proteomes" id="UP000242502">
    <property type="component" value="Unassembled WGS sequence"/>
</dbReference>
<comment type="caution">
    <text evidence="5">The sequence shown here is derived from an EMBL/GenBank/DDBJ whole genome shotgun (WGS) entry which is preliminary data.</text>
</comment>
<sequence>MKFFLIIFFLIFSHLVFAQDKITLTTDPYPPYIEKDEKTGIASGIAIEKLNKIFARIPEVELEYYILPSSAWPWKRQMREVEFGRKDGIVMLSHKKEREEYMVFSDTYISGNLNLYYKREKYPNGLEWETLKDLSPYSIGVIAGYYYGSQWTEAEKEGYLKVEKLPTIDSLIKFLMADRADMIMLNGEVANFKLKDLGLSKAVLPLPKPVKTYIWHMSLSKRSNAVKHMSSINRAIRELKLSGEL</sequence>
<dbReference type="PANTHER" id="PTHR35936">
    <property type="entry name" value="MEMBRANE-BOUND LYTIC MUREIN TRANSGLYCOSYLASE F"/>
    <property type="match status" value="1"/>
</dbReference>
<dbReference type="SUPFAM" id="SSF53850">
    <property type="entry name" value="Periplasmic binding protein-like II"/>
    <property type="match status" value="1"/>
</dbReference>
<dbReference type="InterPro" id="IPR001638">
    <property type="entry name" value="Solute-binding_3/MltF_N"/>
</dbReference>
<dbReference type="STRING" id="62101.AB835_12855"/>
<name>A0A1D2QM77_9GAMM</name>
<accession>A0A1D2QM77</accession>
<reference evidence="5 6" key="1">
    <citation type="journal article" date="2016" name="Appl. Environ. Microbiol.">
        <title>Lack of Overt Genome Reduction in the Bryostatin-Producing Bryozoan Symbiont "Candidatus Endobugula sertula".</title>
        <authorList>
            <person name="Miller I.J."/>
            <person name="Vanee N."/>
            <person name="Fong S.S."/>
            <person name="Lim-Fong G.E."/>
            <person name="Kwan J.C."/>
        </authorList>
    </citation>
    <scope>NUCLEOTIDE SEQUENCE [LARGE SCALE GENOMIC DNA]</scope>
    <source>
        <strain evidence="5">AB1-4</strain>
    </source>
</reference>
<evidence type="ECO:0000313" key="5">
    <source>
        <dbReference type="EMBL" id="ODS22676.1"/>
    </source>
</evidence>
<keyword evidence="2 3" id="KW-0732">Signal</keyword>
<evidence type="ECO:0000256" key="3">
    <source>
        <dbReference type="SAM" id="SignalP"/>
    </source>
</evidence>
<organism evidence="5 6">
    <name type="scientific">Candidatus Endobugula sertula</name>
    <name type="common">Bugula neritina bacterial symbiont</name>
    <dbReference type="NCBI Taxonomy" id="62101"/>
    <lineage>
        <taxon>Bacteria</taxon>
        <taxon>Pseudomonadati</taxon>
        <taxon>Pseudomonadota</taxon>
        <taxon>Gammaproteobacteria</taxon>
        <taxon>Cellvibrionales</taxon>
        <taxon>Cellvibrionaceae</taxon>
        <taxon>Candidatus Endobugula</taxon>
    </lineage>
</organism>
<evidence type="ECO:0000313" key="6">
    <source>
        <dbReference type="Proteomes" id="UP000242502"/>
    </source>
</evidence>
<feature type="chain" id="PRO_5008906511" description="Solute-binding protein family 3/N-terminal domain-containing protein" evidence="3">
    <location>
        <begin position="19"/>
        <end position="245"/>
    </location>
</feature>
<evidence type="ECO:0000256" key="1">
    <source>
        <dbReference type="ARBA" id="ARBA00010333"/>
    </source>
</evidence>
<dbReference type="PANTHER" id="PTHR35936:SF25">
    <property type="entry name" value="ABC TRANSPORTER SUBSTRATE-BINDING PROTEIN"/>
    <property type="match status" value="1"/>
</dbReference>
<evidence type="ECO:0000256" key="2">
    <source>
        <dbReference type="ARBA" id="ARBA00022729"/>
    </source>
</evidence>
<dbReference type="Pfam" id="PF00497">
    <property type="entry name" value="SBP_bac_3"/>
    <property type="match status" value="1"/>
</dbReference>
<evidence type="ECO:0000259" key="4">
    <source>
        <dbReference type="Pfam" id="PF00497"/>
    </source>
</evidence>
<comment type="similarity">
    <text evidence="1">Belongs to the bacterial solute-binding protein 3 family.</text>
</comment>